<evidence type="ECO:0000313" key="12">
    <source>
        <dbReference type="Proteomes" id="UP000321947"/>
    </source>
</evidence>
<dbReference type="AlphaFoldDB" id="A0A5D3C542"/>
<evidence type="ECO:0000256" key="7">
    <source>
        <dbReference type="ARBA" id="ARBA00023242"/>
    </source>
</evidence>
<comment type="cofactor">
    <cofactor evidence="1">
        <name>a divalent metal cation</name>
        <dbReference type="ChEBI" id="CHEBI:60240"/>
    </cofactor>
</comment>
<evidence type="ECO:0000259" key="10">
    <source>
        <dbReference type="Pfam" id="PF26138"/>
    </source>
</evidence>
<dbReference type="GO" id="GO:0046872">
    <property type="term" value="F:metal ion binding"/>
    <property type="evidence" value="ECO:0007669"/>
    <property type="project" value="UniProtKB-KW"/>
</dbReference>
<keyword evidence="7" id="KW-0539">Nucleus</keyword>
<dbReference type="GO" id="GO:0004518">
    <property type="term" value="F:nuclease activity"/>
    <property type="evidence" value="ECO:0007669"/>
    <property type="project" value="UniProtKB-KW"/>
</dbReference>
<keyword evidence="6" id="KW-0378">Hydrolase</keyword>
<feature type="domain" description="DDE Tnp4" evidence="9">
    <location>
        <begin position="63"/>
        <end position="195"/>
    </location>
</feature>
<name>A0A5D3C542_CUCMM</name>
<dbReference type="InterPro" id="IPR058353">
    <property type="entry name" value="DUF8040"/>
</dbReference>
<dbReference type="GO" id="GO:0005634">
    <property type="term" value="C:nucleus"/>
    <property type="evidence" value="ECO:0007669"/>
    <property type="project" value="UniProtKB-SubCell"/>
</dbReference>
<keyword evidence="4" id="KW-0540">Nuclease</keyword>
<evidence type="ECO:0000259" key="9">
    <source>
        <dbReference type="Pfam" id="PF13359"/>
    </source>
</evidence>
<reference evidence="11 12" key="1">
    <citation type="submission" date="2019-08" db="EMBL/GenBank/DDBJ databases">
        <title>Draft genome sequences of two oriental melons (Cucumis melo L. var makuwa).</title>
        <authorList>
            <person name="Kwon S.-Y."/>
        </authorList>
    </citation>
    <scope>NUCLEOTIDE SEQUENCE [LARGE SCALE GENOMIC DNA]</scope>
    <source>
        <strain evidence="12">cv. Chang Bougi</strain>
        <tissue evidence="11">Leaf</tissue>
    </source>
</reference>
<dbReference type="Pfam" id="PF26138">
    <property type="entry name" value="DUF8040"/>
    <property type="match status" value="1"/>
</dbReference>
<gene>
    <name evidence="11" type="ORF">E5676_scaffold163G00540</name>
</gene>
<evidence type="ECO:0000313" key="11">
    <source>
        <dbReference type="EMBL" id="TYK06362.1"/>
    </source>
</evidence>
<evidence type="ECO:0000256" key="2">
    <source>
        <dbReference type="ARBA" id="ARBA00004123"/>
    </source>
</evidence>
<keyword evidence="5" id="KW-0479">Metal-binding</keyword>
<comment type="similarity">
    <text evidence="3">Belongs to the HARBI1 family.</text>
</comment>
<dbReference type="PANTHER" id="PTHR22930:SF281">
    <property type="entry name" value="NUCLEASE"/>
    <property type="match status" value="1"/>
</dbReference>
<comment type="subcellular location">
    <subcellularLocation>
        <location evidence="2">Nucleus</location>
    </subcellularLocation>
</comment>
<evidence type="ECO:0000256" key="5">
    <source>
        <dbReference type="ARBA" id="ARBA00022723"/>
    </source>
</evidence>
<dbReference type="Pfam" id="PF13359">
    <property type="entry name" value="DDE_Tnp_4"/>
    <property type="match status" value="1"/>
</dbReference>
<evidence type="ECO:0000256" key="3">
    <source>
        <dbReference type="ARBA" id="ARBA00006958"/>
    </source>
</evidence>
<dbReference type="InterPro" id="IPR045249">
    <property type="entry name" value="HARBI1-like"/>
</dbReference>
<organism evidence="11 12">
    <name type="scientific">Cucumis melo var. makuwa</name>
    <name type="common">Oriental melon</name>
    <dbReference type="NCBI Taxonomy" id="1194695"/>
    <lineage>
        <taxon>Eukaryota</taxon>
        <taxon>Viridiplantae</taxon>
        <taxon>Streptophyta</taxon>
        <taxon>Embryophyta</taxon>
        <taxon>Tracheophyta</taxon>
        <taxon>Spermatophyta</taxon>
        <taxon>Magnoliopsida</taxon>
        <taxon>eudicotyledons</taxon>
        <taxon>Gunneridae</taxon>
        <taxon>Pentapetalae</taxon>
        <taxon>rosids</taxon>
        <taxon>fabids</taxon>
        <taxon>Cucurbitales</taxon>
        <taxon>Cucurbitaceae</taxon>
        <taxon>Benincaseae</taxon>
        <taxon>Cucumis</taxon>
    </lineage>
</organism>
<feature type="domain" description="DUF8040" evidence="10">
    <location>
        <begin position="2"/>
        <end position="59"/>
    </location>
</feature>
<evidence type="ECO:0000256" key="4">
    <source>
        <dbReference type="ARBA" id="ARBA00022722"/>
    </source>
</evidence>
<protein>
    <submittedName>
        <fullName evidence="11">Retrotransposon protein</fullName>
    </submittedName>
</protein>
<evidence type="ECO:0000256" key="1">
    <source>
        <dbReference type="ARBA" id="ARBA00001968"/>
    </source>
</evidence>
<dbReference type="Proteomes" id="UP000321947">
    <property type="component" value="Unassembled WGS sequence"/>
</dbReference>
<accession>A0A5D3C542</accession>
<dbReference type="GO" id="GO:0016787">
    <property type="term" value="F:hydrolase activity"/>
    <property type="evidence" value="ECO:0007669"/>
    <property type="project" value="UniProtKB-KW"/>
</dbReference>
<evidence type="ECO:0000256" key="8">
    <source>
        <dbReference type="SAM" id="MobiDB-lite"/>
    </source>
</evidence>
<comment type="caution">
    <text evidence="11">The sequence shown here is derived from an EMBL/GenBank/DDBJ whole genome shotgun (WGS) entry which is preliminary data.</text>
</comment>
<dbReference type="InterPro" id="IPR027806">
    <property type="entry name" value="HARBI1_dom"/>
</dbReference>
<sequence length="453" mass="51540">MLRTRGGLEATQYVDVEEMVAIFLHIVAHDVKNRVARRHFARSGETVSRHFNAVLNANCLGALDGTHIKVNVSMSDRPRYRSRKGDITPNVLGVCSQNGEFIFVMPGWEGSASDSRVLRDAVSRPTGQRYHLTEWRGGNPPKCPKELFNMRHSSARNVIERAFGSLKGWWAILRGRSYYPVDIQCKIITTCCLLHYLIHRELGSKATFEEPHLGEGDSSEMNIENINFMETTNVWTEWRDNLANQMFEDWNNMASTNSKATKHRWTTIEDEVLVGCLLQLVEEGGWRADNGTFKPGYLKQYTAIAEMMGPACSGFGWNEERKCIEAEKSVFDDWVKGHPKARGLLNKPFPYFYDLEVVFGRDRATGGRYFDIPNPHGLEPPSGEDMPSTPTSMAHDAGSSRPSKKRRSYSGDLMDTFRATESLLLDPTMLHAFLDYPAEWKYRKCMRILGRQP</sequence>
<dbReference type="EMBL" id="SSTD01013547">
    <property type="protein sequence ID" value="TYK06362.1"/>
    <property type="molecule type" value="Genomic_DNA"/>
</dbReference>
<feature type="region of interest" description="Disordered" evidence="8">
    <location>
        <begin position="373"/>
        <end position="409"/>
    </location>
</feature>
<evidence type="ECO:0000256" key="6">
    <source>
        <dbReference type="ARBA" id="ARBA00022801"/>
    </source>
</evidence>
<proteinExistence type="inferred from homology"/>
<dbReference type="PANTHER" id="PTHR22930">
    <property type="match status" value="1"/>
</dbReference>